<dbReference type="EMBL" id="VNJI01000021">
    <property type="protein sequence ID" value="TVY08634.1"/>
    <property type="molecule type" value="Genomic_DNA"/>
</dbReference>
<evidence type="ECO:0000313" key="5">
    <source>
        <dbReference type="Proteomes" id="UP000317036"/>
    </source>
</evidence>
<dbReference type="GO" id="GO:0009231">
    <property type="term" value="P:riboflavin biosynthetic process"/>
    <property type="evidence" value="ECO:0007669"/>
    <property type="project" value="TreeGrafter"/>
</dbReference>
<name>A0A559K932_9BACL</name>
<keyword evidence="3" id="KW-0460">Magnesium</keyword>
<dbReference type="AlphaFoldDB" id="A0A559K932"/>
<dbReference type="RefSeq" id="WP_144849265.1">
    <property type="nucleotide sequence ID" value="NZ_VNJI01000021.1"/>
</dbReference>
<evidence type="ECO:0000256" key="2">
    <source>
        <dbReference type="ARBA" id="ARBA00022801"/>
    </source>
</evidence>
<dbReference type="Gene3D" id="3.40.50.1000">
    <property type="entry name" value="HAD superfamily/HAD-like"/>
    <property type="match status" value="1"/>
</dbReference>
<dbReference type="NCBIfam" id="TIGR01549">
    <property type="entry name" value="HAD-SF-IA-v1"/>
    <property type="match status" value="1"/>
</dbReference>
<accession>A0A559K932</accession>
<dbReference type="InterPro" id="IPR006439">
    <property type="entry name" value="HAD-SF_hydro_IA"/>
</dbReference>
<dbReference type="PANTHER" id="PTHR46470">
    <property type="entry name" value="N-ACYLNEURAMINATE-9-PHOSPHATASE"/>
    <property type="match status" value="1"/>
</dbReference>
<reference evidence="4 5" key="1">
    <citation type="submission" date="2019-07" db="EMBL/GenBank/DDBJ databases">
        <authorList>
            <person name="Kim J."/>
        </authorList>
    </citation>
    <scope>NUCLEOTIDE SEQUENCE [LARGE SCALE GENOMIC DNA]</scope>
    <source>
        <strain evidence="4 5">JC52</strain>
    </source>
</reference>
<dbReference type="PANTHER" id="PTHR46470:SF4">
    <property type="entry name" value="5-AMINO-6-(5-PHOSPHO-D-RIBITYLAMINO)URACIL PHOSPHATASE YIGB"/>
    <property type="match status" value="1"/>
</dbReference>
<dbReference type="PRINTS" id="PR00413">
    <property type="entry name" value="HADHALOGNASE"/>
</dbReference>
<dbReference type="Gene3D" id="1.20.120.710">
    <property type="entry name" value="Haloacid dehalogenase hydrolase-like domain"/>
    <property type="match status" value="1"/>
</dbReference>
<dbReference type="OrthoDB" id="9809962at2"/>
<dbReference type="InterPro" id="IPR051400">
    <property type="entry name" value="HAD-like_hydrolase"/>
</dbReference>
<proteinExistence type="predicted"/>
<dbReference type="SFLD" id="SFLDG01129">
    <property type="entry name" value="C1.5:_HAD__Beta-PGM__Phosphata"/>
    <property type="match status" value="1"/>
</dbReference>
<dbReference type="InterPro" id="IPR023214">
    <property type="entry name" value="HAD_sf"/>
</dbReference>
<dbReference type="NCBIfam" id="TIGR01509">
    <property type="entry name" value="HAD-SF-IA-v3"/>
    <property type="match status" value="1"/>
</dbReference>
<dbReference type="SFLD" id="SFLDS00003">
    <property type="entry name" value="Haloacid_Dehalogenase"/>
    <property type="match status" value="1"/>
</dbReference>
<comment type="cofactor">
    <cofactor evidence="1">
        <name>Mg(2+)</name>
        <dbReference type="ChEBI" id="CHEBI:18420"/>
    </cofactor>
</comment>
<evidence type="ECO:0000256" key="3">
    <source>
        <dbReference type="ARBA" id="ARBA00022842"/>
    </source>
</evidence>
<dbReference type="GO" id="GO:0016787">
    <property type="term" value="F:hydrolase activity"/>
    <property type="evidence" value="ECO:0007669"/>
    <property type="project" value="UniProtKB-KW"/>
</dbReference>
<keyword evidence="5" id="KW-1185">Reference proteome</keyword>
<dbReference type="Proteomes" id="UP000317036">
    <property type="component" value="Unassembled WGS sequence"/>
</dbReference>
<evidence type="ECO:0000256" key="1">
    <source>
        <dbReference type="ARBA" id="ARBA00001946"/>
    </source>
</evidence>
<dbReference type="Pfam" id="PF00702">
    <property type="entry name" value="Hydrolase"/>
    <property type="match status" value="1"/>
</dbReference>
<comment type="caution">
    <text evidence="4">The sequence shown here is derived from an EMBL/GenBank/DDBJ whole genome shotgun (WGS) entry which is preliminary data.</text>
</comment>
<keyword evidence="2 4" id="KW-0378">Hydrolase</keyword>
<protein>
    <submittedName>
        <fullName evidence="4">HAD family hydrolase</fullName>
    </submittedName>
</protein>
<dbReference type="InterPro" id="IPR036412">
    <property type="entry name" value="HAD-like_sf"/>
</dbReference>
<dbReference type="SUPFAM" id="SSF56784">
    <property type="entry name" value="HAD-like"/>
    <property type="match status" value="1"/>
</dbReference>
<sequence>MNDQLPKAILLDMDDTILAYDQGVDTDGCWRKSIQDHLAGENNVNPEDLLLRIKERASWHWSDPERHRVGRLDLYKARQEIIGAALMKFNIDDQALAGNIARTYGEERDKAVSLFPNAIETIRDLRSRGLKLALLTNGNAKPQWEKIRKFGLAPFFDCILVEGEFGIGKPDERIYFHAVKALDVRPEDTWMVGDNYQWEIVAPQRIGIKGIWIDHKGQGIPSKAEDQPYRIIRALPELTSILKEIPECD</sequence>
<organism evidence="4 5">
    <name type="scientific">Paenibacillus cremeus</name>
    <dbReference type="NCBI Taxonomy" id="2163881"/>
    <lineage>
        <taxon>Bacteria</taxon>
        <taxon>Bacillati</taxon>
        <taxon>Bacillota</taxon>
        <taxon>Bacilli</taxon>
        <taxon>Bacillales</taxon>
        <taxon>Paenibacillaceae</taxon>
        <taxon>Paenibacillus</taxon>
    </lineage>
</organism>
<evidence type="ECO:0000313" key="4">
    <source>
        <dbReference type="EMBL" id="TVY08634.1"/>
    </source>
</evidence>
<gene>
    <name evidence="4" type="ORF">FPZ49_17555</name>
</gene>